<comment type="pathway">
    <text evidence="1">Protein modification; protein ubiquitination.</text>
</comment>
<reference evidence="7" key="1">
    <citation type="submission" date="2021-08" db="EMBL/GenBank/DDBJ databases">
        <title>WGS assembly of Ceratopteris richardii.</title>
        <authorList>
            <person name="Marchant D.B."/>
            <person name="Chen G."/>
            <person name="Jenkins J."/>
            <person name="Shu S."/>
            <person name="Leebens-Mack J."/>
            <person name="Grimwood J."/>
            <person name="Schmutz J."/>
            <person name="Soltis P."/>
            <person name="Soltis D."/>
            <person name="Chen Z.-H."/>
        </authorList>
    </citation>
    <scope>NUCLEOTIDE SEQUENCE</scope>
    <source>
        <strain evidence="7">Whitten #5841</strain>
        <tissue evidence="7">Leaf</tissue>
    </source>
</reference>
<evidence type="ECO:0000313" key="7">
    <source>
        <dbReference type="EMBL" id="KAH7437074.1"/>
    </source>
</evidence>
<dbReference type="AlphaFoldDB" id="A0A8T2UUI4"/>
<keyword evidence="8" id="KW-1185">Reference proteome</keyword>
<dbReference type="GO" id="GO:2000031">
    <property type="term" value="P:regulation of salicylic acid mediated signaling pathway"/>
    <property type="evidence" value="ECO:0007669"/>
    <property type="project" value="InterPro"/>
</dbReference>
<dbReference type="SMART" id="SM00225">
    <property type="entry name" value="BTB"/>
    <property type="match status" value="1"/>
</dbReference>
<evidence type="ECO:0000259" key="6">
    <source>
        <dbReference type="PROSITE" id="PS52046"/>
    </source>
</evidence>
<dbReference type="InterPro" id="IPR000210">
    <property type="entry name" value="BTB/POZ_dom"/>
</dbReference>
<dbReference type="SMART" id="SM00248">
    <property type="entry name" value="ANK"/>
    <property type="match status" value="3"/>
</dbReference>
<dbReference type="GO" id="GO:0042742">
    <property type="term" value="P:defense response to bacterium"/>
    <property type="evidence" value="ECO:0007669"/>
    <property type="project" value="TreeGrafter"/>
</dbReference>
<dbReference type="GO" id="GO:0009862">
    <property type="term" value="P:systemic acquired resistance, salicylic acid mediated signaling pathway"/>
    <property type="evidence" value="ECO:0007669"/>
    <property type="project" value="InterPro"/>
</dbReference>
<comment type="caution">
    <text evidence="7">The sequence shown here is derived from an EMBL/GenBank/DDBJ whole genome shotgun (WGS) entry which is preliminary data.</text>
</comment>
<dbReference type="Pfam" id="PF00651">
    <property type="entry name" value="BTB"/>
    <property type="match status" value="1"/>
</dbReference>
<dbReference type="GO" id="GO:0050832">
    <property type="term" value="P:defense response to fungus"/>
    <property type="evidence" value="ECO:0007669"/>
    <property type="project" value="TreeGrafter"/>
</dbReference>
<evidence type="ECO:0000313" key="8">
    <source>
        <dbReference type="Proteomes" id="UP000825935"/>
    </source>
</evidence>
<evidence type="ECO:0000256" key="1">
    <source>
        <dbReference type="ARBA" id="ARBA00004906"/>
    </source>
</evidence>
<dbReference type="Gene3D" id="1.25.40.20">
    <property type="entry name" value="Ankyrin repeat-containing domain"/>
    <property type="match status" value="1"/>
</dbReference>
<protein>
    <submittedName>
        <fullName evidence="7">Uncharacterized protein</fullName>
    </submittedName>
</protein>
<dbReference type="Pfam" id="PF12313">
    <property type="entry name" value="NPR1_like_C"/>
    <property type="match status" value="2"/>
</dbReference>
<comment type="similarity">
    <text evidence="3">Belongs to the plant 'ANKYRIN-BTB/POZ' family. 'NPR1-like' subfamily.</text>
</comment>
<dbReference type="InterPro" id="IPR036770">
    <property type="entry name" value="Ankyrin_rpt-contain_sf"/>
</dbReference>
<dbReference type="GO" id="GO:2000022">
    <property type="term" value="P:regulation of jasmonic acid mediated signaling pathway"/>
    <property type="evidence" value="ECO:0007669"/>
    <property type="project" value="InterPro"/>
</dbReference>
<dbReference type="Proteomes" id="UP000825935">
    <property type="component" value="Chromosome 5"/>
</dbReference>
<accession>A0A8T2UUI4</accession>
<dbReference type="InterPro" id="IPR011333">
    <property type="entry name" value="SKP1/BTB/POZ_sf"/>
</dbReference>
<sequence length="588" mass="65683">MDGENLHDANVHPQQLHLSSFDSGEQDRLDDNGNVLILSSNLCSLISPVFDHVFSDVLFYVAEHVVPLHRCILAARCPFFMSLLLKDNHFLASVAPSNQPIETDSLKLKIDWSKLFDSYPDVGGVSYEAFMTMMEFLYSGTQNVAAVSCIDDECLHDACRPVVAFAVDMLALTSVLGVIVLKNFWQNSLCSLVEKTGPDETILILRASKQHTADALLSKSLQLVAISDIGKVDVQKQLSLELAAEVLELRHNMGMPPISNLDSSQERACQRIRKALDSDDVELVRLLLKEGTVNLDQAHALHYAVLYCAPHTVMEIVELGLVDVNLRNDRGFTPLHMASMRSDPSILVTLLSKGANPRLTTPNGRTAFQIISRMVRKRNDFNKKLVTAQKDFLCTRILHQAETKGLFEDAMNIFPPTDDENELFMRLIYLENRIAVARLLFPEEAKLVTDICHLNSTSEFVGLGFSETSKVDSEGSKLDPIKVSCDHFSIHKASMAAASMPAPVMTEGLLKRIDALQKSVIFGRKMFPSTSDFLNNFTDDGDPLELINKESGTSKEKKQKKRRFRELHQALEKAFEKDFSTLEVNISK</sequence>
<organism evidence="7 8">
    <name type="scientific">Ceratopteris richardii</name>
    <name type="common">Triangle waterfern</name>
    <dbReference type="NCBI Taxonomy" id="49495"/>
    <lineage>
        <taxon>Eukaryota</taxon>
        <taxon>Viridiplantae</taxon>
        <taxon>Streptophyta</taxon>
        <taxon>Embryophyta</taxon>
        <taxon>Tracheophyta</taxon>
        <taxon>Polypodiopsida</taxon>
        <taxon>Polypodiidae</taxon>
        <taxon>Polypodiales</taxon>
        <taxon>Pteridineae</taxon>
        <taxon>Pteridaceae</taxon>
        <taxon>Parkerioideae</taxon>
        <taxon>Ceratopteris</taxon>
    </lineage>
</organism>
<dbReference type="PROSITE" id="PS52046">
    <property type="entry name" value="ZF_C2HC_NPR"/>
    <property type="match status" value="1"/>
</dbReference>
<dbReference type="InterPro" id="IPR021094">
    <property type="entry name" value="NPR1/NIM1-like_C"/>
</dbReference>
<evidence type="ECO:0000259" key="5">
    <source>
        <dbReference type="PROSITE" id="PS50097"/>
    </source>
</evidence>
<dbReference type="OrthoDB" id="71307at2759"/>
<dbReference type="Pfam" id="PF12796">
    <property type="entry name" value="Ank_2"/>
    <property type="match status" value="1"/>
</dbReference>
<gene>
    <name evidence="7" type="ORF">KP509_05G055200</name>
</gene>
<proteinExistence type="inferred from homology"/>
<feature type="repeat" description="ANK" evidence="4">
    <location>
        <begin position="330"/>
        <end position="362"/>
    </location>
</feature>
<keyword evidence="4" id="KW-0040">ANK repeat</keyword>
<dbReference type="SUPFAM" id="SSF54695">
    <property type="entry name" value="POZ domain"/>
    <property type="match status" value="1"/>
</dbReference>
<dbReference type="EMBL" id="CM035410">
    <property type="protein sequence ID" value="KAH7437074.1"/>
    <property type="molecule type" value="Genomic_DNA"/>
</dbReference>
<keyword evidence="2" id="KW-0611">Plant defense</keyword>
<dbReference type="InterPro" id="IPR002110">
    <property type="entry name" value="Ankyrin_rpt"/>
</dbReference>
<evidence type="ECO:0000256" key="4">
    <source>
        <dbReference type="PROSITE-ProRule" id="PRU00023"/>
    </source>
</evidence>
<dbReference type="PROSITE" id="PS50088">
    <property type="entry name" value="ANK_REPEAT"/>
    <property type="match status" value="1"/>
</dbReference>
<dbReference type="Gene3D" id="3.30.710.10">
    <property type="entry name" value="Potassium Channel Kv1.1, Chain A"/>
    <property type="match status" value="1"/>
</dbReference>
<dbReference type="PROSITE" id="PS50097">
    <property type="entry name" value="BTB"/>
    <property type="match status" value="1"/>
</dbReference>
<dbReference type="InterPro" id="IPR057250">
    <property type="entry name" value="Znf_C2HC_NPR-type"/>
</dbReference>
<dbReference type="InterPro" id="IPR044292">
    <property type="entry name" value="NPR"/>
</dbReference>
<evidence type="ECO:0000256" key="3">
    <source>
        <dbReference type="ARBA" id="ARBA00044947"/>
    </source>
</evidence>
<name>A0A8T2UUI4_CERRI</name>
<feature type="domain" description="BTB" evidence="5">
    <location>
        <begin position="55"/>
        <end position="146"/>
    </location>
</feature>
<dbReference type="PROSITE" id="PS50297">
    <property type="entry name" value="ANK_REP_REGION"/>
    <property type="match status" value="1"/>
</dbReference>
<evidence type="ECO:0000256" key="2">
    <source>
        <dbReference type="ARBA" id="ARBA00022821"/>
    </source>
</evidence>
<dbReference type="PANTHER" id="PTHR46475">
    <property type="entry name" value="REGULATORY PROTEIN NPR3"/>
    <property type="match status" value="1"/>
</dbReference>
<dbReference type="GO" id="GO:0005634">
    <property type="term" value="C:nucleus"/>
    <property type="evidence" value="ECO:0007669"/>
    <property type="project" value="TreeGrafter"/>
</dbReference>
<dbReference type="SUPFAM" id="SSF48403">
    <property type="entry name" value="Ankyrin repeat"/>
    <property type="match status" value="1"/>
</dbReference>
<dbReference type="OMA" id="MSHPEKG"/>
<feature type="domain" description="C2HC NPR-type" evidence="6">
    <location>
        <begin position="146"/>
        <end position="160"/>
    </location>
</feature>
<dbReference type="PANTHER" id="PTHR46475:SF1">
    <property type="entry name" value="REGULATORY PROTEIN NPR2"/>
    <property type="match status" value="1"/>
</dbReference>